<dbReference type="PRINTS" id="PR01490">
    <property type="entry name" value="RTXTOXIND"/>
</dbReference>
<gene>
    <name evidence="5" type="ORF">GM676_03475</name>
</gene>
<keyword evidence="6" id="KW-1185">Reference proteome</keyword>
<proteinExistence type="predicted"/>
<evidence type="ECO:0000256" key="1">
    <source>
        <dbReference type="SAM" id="Coils"/>
    </source>
</evidence>
<keyword evidence="2" id="KW-0812">Transmembrane</keyword>
<dbReference type="PANTHER" id="PTHR30386">
    <property type="entry name" value="MEMBRANE FUSION SUBUNIT OF EMRAB-TOLC MULTIDRUG EFFLUX PUMP"/>
    <property type="match status" value="1"/>
</dbReference>
<dbReference type="RefSeq" id="WP_155462004.1">
    <property type="nucleotide sequence ID" value="NZ_WNKY01000002.1"/>
</dbReference>
<dbReference type="AlphaFoldDB" id="A0A6L6PDJ1"/>
<feature type="coiled-coil region" evidence="1">
    <location>
        <begin position="124"/>
        <end position="162"/>
    </location>
</feature>
<evidence type="ECO:0000259" key="4">
    <source>
        <dbReference type="Pfam" id="PF26002"/>
    </source>
</evidence>
<dbReference type="Gene3D" id="2.40.50.100">
    <property type="match status" value="1"/>
</dbReference>
<keyword evidence="1" id="KW-0175">Coiled coil</keyword>
<dbReference type="SUPFAM" id="SSF51230">
    <property type="entry name" value="Single hybrid motif"/>
    <property type="match status" value="1"/>
</dbReference>
<dbReference type="PANTHER" id="PTHR30386:SF28">
    <property type="entry name" value="EXPORTED PROTEIN"/>
    <property type="match status" value="1"/>
</dbReference>
<dbReference type="InterPro" id="IPR050739">
    <property type="entry name" value="MFP"/>
</dbReference>
<feature type="domain" description="CzcB-like barrel-sandwich hybrid" evidence="3">
    <location>
        <begin position="70"/>
        <end position="285"/>
    </location>
</feature>
<evidence type="ECO:0000256" key="2">
    <source>
        <dbReference type="SAM" id="Phobius"/>
    </source>
</evidence>
<keyword evidence="2" id="KW-0472">Membrane</keyword>
<evidence type="ECO:0000313" key="5">
    <source>
        <dbReference type="EMBL" id="MTV36647.1"/>
    </source>
</evidence>
<dbReference type="OrthoDB" id="9775513at2"/>
<feature type="domain" description="AprE-like beta-barrel" evidence="4">
    <location>
        <begin position="307"/>
        <end position="401"/>
    </location>
</feature>
<dbReference type="Pfam" id="PF26002">
    <property type="entry name" value="Beta-barrel_AprE"/>
    <property type="match status" value="1"/>
</dbReference>
<protein>
    <submittedName>
        <fullName evidence="5">HlyD family efflux transporter periplasmic adaptor subunit</fullName>
    </submittedName>
</protein>
<evidence type="ECO:0000313" key="6">
    <source>
        <dbReference type="Proteomes" id="UP000475582"/>
    </source>
</evidence>
<reference evidence="5 6" key="1">
    <citation type="submission" date="2019-11" db="EMBL/GenBank/DDBJ databases">
        <title>Type strains purchased from KCTC, JCM and DSMZ.</title>
        <authorList>
            <person name="Lu H."/>
        </authorList>
    </citation>
    <scope>NUCLEOTIDE SEQUENCE [LARGE SCALE GENOMIC DNA]</scope>
    <source>
        <strain evidence="5 6">KCTC 22382</strain>
    </source>
</reference>
<feature type="transmembrane region" description="Helical" evidence="2">
    <location>
        <begin position="21"/>
        <end position="48"/>
    </location>
</feature>
<dbReference type="InterPro" id="IPR058982">
    <property type="entry name" value="Beta-barrel_AprE"/>
</dbReference>
<accession>A0A6L6PDJ1</accession>
<sequence>MQSELIRAEVLESRKSTIRGNIVIVHPLSHGVFTLFAIAILVAMAVAMCCGTYTRHSRISGVVEPVAGLARVYAPQAGVVTELRAREGDVVKKGQILLIAKSERRSNTGADVHSEIGQQTASRLAALEHELDALLNLSTEDKERNRQQLASKKKTVDNLRQQIGTQTLHLEAAEATVRQFDNLKSAGYVTGLQLTQQQSALFDQKIHLDALQNELIATEAEVDRLERERASLPLKLDMSRAQLERDIATTRAEISQNAGDNAWSVVAPEDGTVSSVSIVPGQSTVSGVALMAITPGASALQARLYAPSRAIGFLHPGEAVHLKIDAFPFQKFGAYTGRVLNIAEAPTPPNEFSSTTTLTAKDMANKEPLYSIVVKLDGNTVTAYGQQERLKSGMQLEAEVELDRRKLYEWLLEPLHTLGGT</sequence>
<dbReference type="EMBL" id="WNKY01000002">
    <property type="protein sequence ID" value="MTV36647.1"/>
    <property type="molecule type" value="Genomic_DNA"/>
</dbReference>
<keyword evidence="2" id="KW-1133">Transmembrane helix</keyword>
<evidence type="ECO:0000259" key="3">
    <source>
        <dbReference type="Pfam" id="PF25973"/>
    </source>
</evidence>
<dbReference type="Proteomes" id="UP000475582">
    <property type="component" value="Unassembled WGS sequence"/>
</dbReference>
<name>A0A6L6PDJ1_9BURK</name>
<organism evidence="5 6">
    <name type="scientific">Duganella radicis</name>
    <dbReference type="NCBI Taxonomy" id="551988"/>
    <lineage>
        <taxon>Bacteria</taxon>
        <taxon>Pseudomonadati</taxon>
        <taxon>Pseudomonadota</taxon>
        <taxon>Betaproteobacteria</taxon>
        <taxon>Burkholderiales</taxon>
        <taxon>Oxalobacteraceae</taxon>
        <taxon>Telluria group</taxon>
        <taxon>Duganella</taxon>
    </lineage>
</organism>
<dbReference type="Pfam" id="PF25973">
    <property type="entry name" value="BSH_CzcB"/>
    <property type="match status" value="1"/>
</dbReference>
<dbReference type="Gene3D" id="2.40.30.170">
    <property type="match status" value="1"/>
</dbReference>
<dbReference type="InterPro" id="IPR011053">
    <property type="entry name" value="Single_hybrid_motif"/>
</dbReference>
<dbReference type="InterPro" id="IPR058647">
    <property type="entry name" value="BSH_CzcB-like"/>
</dbReference>
<comment type="caution">
    <text evidence="5">The sequence shown here is derived from an EMBL/GenBank/DDBJ whole genome shotgun (WGS) entry which is preliminary data.</text>
</comment>